<dbReference type="Pfam" id="PF03009">
    <property type="entry name" value="GDPD"/>
    <property type="match status" value="1"/>
</dbReference>
<evidence type="ECO:0000259" key="1">
    <source>
        <dbReference type="PROSITE" id="PS51704"/>
    </source>
</evidence>
<dbReference type="PROSITE" id="PS51704">
    <property type="entry name" value="GP_PDE"/>
    <property type="match status" value="1"/>
</dbReference>
<evidence type="ECO:0000313" key="2">
    <source>
        <dbReference type="EMBL" id="SKA84221.1"/>
    </source>
</evidence>
<sequence length="251" mass="27208">MPRILAHRGFALDAPENTLASFDAAVRLGVLYIETDVHASSDGVAMIAHDPRLNRVAGVDAEVSNLTTEELQKIDLGEGHRMPTLLEALLAFPQARFNIDIKSPRAGAAVARAVLESEATDRVLITSFSSRRRAEAVNLLPRVASSASASRFVLILALAKLGLLGLVPGLVGGVDAVQVPSRHGRLTIATDRVVRALHRRGVEMHIWTVNDPVEMRRLLELGVDGIVTDRPDLALELVRRIRSPDEAQPRA</sequence>
<gene>
    <name evidence="2" type="ORF">SAMN06295879_0569</name>
</gene>
<dbReference type="GO" id="GO:0006629">
    <property type="term" value="P:lipid metabolic process"/>
    <property type="evidence" value="ECO:0007669"/>
    <property type="project" value="InterPro"/>
</dbReference>
<reference evidence="3" key="1">
    <citation type="submission" date="2017-02" db="EMBL/GenBank/DDBJ databases">
        <authorList>
            <person name="Varghese N."/>
            <person name="Submissions S."/>
        </authorList>
    </citation>
    <scope>NUCLEOTIDE SEQUENCE [LARGE SCALE GENOMIC DNA]</scope>
    <source>
        <strain evidence="3">VKM Ac-2052</strain>
    </source>
</reference>
<proteinExistence type="predicted"/>
<dbReference type="GO" id="GO:0008081">
    <property type="term" value="F:phosphoric diester hydrolase activity"/>
    <property type="evidence" value="ECO:0007669"/>
    <property type="project" value="InterPro"/>
</dbReference>
<dbReference type="PANTHER" id="PTHR46211">
    <property type="entry name" value="GLYCEROPHOSPHORYL DIESTER PHOSPHODIESTERASE"/>
    <property type="match status" value="1"/>
</dbReference>
<organism evidence="2 3">
    <name type="scientific">Agreia bicolorata</name>
    <dbReference type="NCBI Taxonomy" id="110935"/>
    <lineage>
        <taxon>Bacteria</taxon>
        <taxon>Bacillati</taxon>
        <taxon>Actinomycetota</taxon>
        <taxon>Actinomycetes</taxon>
        <taxon>Micrococcales</taxon>
        <taxon>Microbacteriaceae</taxon>
        <taxon>Agreia</taxon>
    </lineage>
</organism>
<dbReference type="EMBL" id="FUYG01000002">
    <property type="protein sequence ID" value="SKA84221.1"/>
    <property type="molecule type" value="Genomic_DNA"/>
</dbReference>
<dbReference type="Proteomes" id="UP000189735">
    <property type="component" value="Unassembled WGS sequence"/>
</dbReference>
<dbReference type="SUPFAM" id="SSF51695">
    <property type="entry name" value="PLC-like phosphodiesterases"/>
    <property type="match status" value="1"/>
</dbReference>
<accession>A0A1T4X5R6</accession>
<dbReference type="InterPro" id="IPR030395">
    <property type="entry name" value="GP_PDE_dom"/>
</dbReference>
<dbReference type="AlphaFoldDB" id="A0A1T4X5R6"/>
<dbReference type="InterPro" id="IPR017946">
    <property type="entry name" value="PLC-like_Pdiesterase_TIM-brl"/>
</dbReference>
<protein>
    <submittedName>
        <fullName evidence="2">Glycerophosphoryl diester phosphodiesterase</fullName>
    </submittedName>
</protein>
<name>A0A1T4X5R6_9MICO</name>
<feature type="domain" description="GP-PDE" evidence="1">
    <location>
        <begin position="2"/>
        <end position="238"/>
    </location>
</feature>
<dbReference type="Gene3D" id="3.20.20.190">
    <property type="entry name" value="Phosphatidylinositol (PI) phosphodiesterase"/>
    <property type="match status" value="1"/>
</dbReference>
<dbReference type="PANTHER" id="PTHR46211:SF14">
    <property type="entry name" value="GLYCEROPHOSPHODIESTER PHOSPHODIESTERASE"/>
    <property type="match status" value="1"/>
</dbReference>
<dbReference type="RefSeq" id="WP_078713321.1">
    <property type="nucleotide sequence ID" value="NZ_FUYG01000002.1"/>
</dbReference>
<evidence type="ECO:0000313" key="3">
    <source>
        <dbReference type="Proteomes" id="UP000189735"/>
    </source>
</evidence>